<proteinExistence type="predicted"/>
<dbReference type="Proteomes" id="UP001141552">
    <property type="component" value="Unassembled WGS sequence"/>
</dbReference>
<gene>
    <name evidence="3" type="ORF">Tsubulata_043571</name>
</gene>
<dbReference type="AlphaFoldDB" id="A0A9Q0GLW7"/>
<feature type="chain" id="PRO_5040111038" description="Agglutinin domain-containing protein" evidence="1">
    <location>
        <begin position="26"/>
        <end position="214"/>
    </location>
</feature>
<reference evidence="3" key="1">
    <citation type="submission" date="2022-02" db="EMBL/GenBank/DDBJ databases">
        <authorList>
            <person name="Henning P.M."/>
            <person name="McCubbin A.G."/>
            <person name="Shore J.S."/>
        </authorList>
    </citation>
    <scope>NUCLEOTIDE SEQUENCE</scope>
    <source>
        <strain evidence="3">F60SS</strain>
        <tissue evidence="3">Leaves</tissue>
    </source>
</reference>
<dbReference type="InterPro" id="IPR053237">
    <property type="entry name" value="Natterin_C"/>
</dbReference>
<sequence>MAGLFGTLSSVLNVLSGGLLDLAIAGYKRPSTQVSKFFSDEKEGGENLPVLKYFSIKPLLNKHYLCSKPDDDTQGNGLVLQFCGEEIVSPYTKFEAEMSHQHPGLVHIRCCYNNKYWVRRSPKQYQILAAANEPEEDLANPMCTLFKLEGVDGYGSSKMRIKHAQLGLDVGCRRADQPPFEYCLYAEFTKDATEGIDDFAVYEIFDWRTIFVVP</sequence>
<dbReference type="SUPFAM" id="SSF50382">
    <property type="entry name" value="Agglutinin"/>
    <property type="match status" value="1"/>
</dbReference>
<keyword evidence="1" id="KW-0732">Signal</keyword>
<protein>
    <recommendedName>
        <fullName evidence="2">Agglutinin domain-containing protein</fullName>
    </recommendedName>
</protein>
<dbReference type="EMBL" id="JAKUCV010000101">
    <property type="protein sequence ID" value="KAJ4851257.1"/>
    <property type="molecule type" value="Genomic_DNA"/>
</dbReference>
<evidence type="ECO:0000259" key="2">
    <source>
        <dbReference type="SMART" id="SM00791"/>
    </source>
</evidence>
<dbReference type="SMART" id="SM00791">
    <property type="entry name" value="Agglutinin"/>
    <property type="match status" value="1"/>
</dbReference>
<feature type="non-terminal residue" evidence="3">
    <location>
        <position position="214"/>
    </location>
</feature>
<dbReference type="Pfam" id="PF07468">
    <property type="entry name" value="Agglutinin"/>
    <property type="match status" value="1"/>
</dbReference>
<dbReference type="PANTHER" id="PTHR39244:SF5">
    <property type="entry name" value="NATTERIN-3-LIKE"/>
    <property type="match status" value="1"/>
</dbReference>
<feature type="signal peptide" evidence="1">
    <location>
        <begin position="1"/>
        <end position="25"/>
    </location>
</feature>
<keyword evidence="4" id="KW-1185">Reference proteome</keyword>
<feature type="domain" description="Agglutinin" evidence="2">
    <location>
        <begin position="46"/>
        <end position="206"/>
    </location>
</feature>
<accession>A0A9Q0GLW7</accession>
<dbReference type="OrthoDB" id="1541475at2759"/>
<reference evidence="3" key="2">
    <citation type="journal article" date="2023" name="Plants (Basel)">
        <title>Annotation of the Turnera subulata (Passifloraceae) Draft Genome Reveals the S-Locus Evolved after the Divergence of Turneroideae from Passifloroideae in a Stepwise Manner.</title>
        <authorList>
            <person name="Henning P.M."/>
            <person name="Roalson E.H."/>
            <person name="Mir W."/>
            <person name="McCubbin A.G."/>
            <person name="Shore J.S."/>
        </authorList>
    </citation>
    <scope>NUCLEOTIDE SEQUENCE</scope>
    <source>
        <strain evidence="3">F60SS</strain>
    </source>
</reference>
<evidence type="ECO:0000256" key="1">
    <source>
        <dbReference type="SAM" id="SignalP"/>
    </source>
</evidence>
<evidence type="ECO:0000313" key="4">
    <source>
        <dbReference type="Proteomes" id="UP001141552"/>
    </source>
</evidence>
<dbReference type="InterPro" id="IPR008998">
    <property type="entry name" value="Agglutinin"/>
</dbReference>
<dbReference type="PANTHER" id="PTHR39244">
    <property type="entry name" value="NATTERIN-4"/>
    <property type="match status" value="1"/>
</dbReference>
<name>A0A9Q0GLW7_9ROSI</name>
<dbReference type="Gene3D" id="2.80.10.50">
    <property type="match status" value="1"/>
</dbReference>
<dbReference type="InterPro" id="IPR036242">
    <property type="entry name" value="Agglutinin_dom_sf"/>
</dbReference>
<comment type="caution">
    <text evidence="3">The sequence shown here is derived from an EMBL/GenBank/DDBJ whole genome shotgun (WGS) entry which is preliminary data.</text>
</comment>
<organism evidence="3 4">
    <name type="scientific">Turnera subulata</name>
    <dbReference type="NCBI Taxonomy" id="218843"/>
    <lineage>
        <taxon>Eukaryota</taxon>
        <taxon>Viridiplantae</taxon>
        <taxon>Streptophyta</taxon>
        <taxon>Embryophyta</taxon>
        <taxon>Tracheophyta</taxon>
        <taxon>Spermatophyta</taxon>
        <taxon>Magnoliopsida</taxon>
        <taxon>eudicotyledons</taxon>
        <taxon>Gunneridae</taxon>
        <taxon>Pentapetalae</taxon>
        <taxon>rosids</taxon>
        <taxon>fabids</taxon>
        <taxon>Malpighiales</taxon>
        <taxon>Passifloraceae</taxon>
        <taxon>Turnera</taxon>
    </lineage>
</organism>
<evidence type="ECO:0000313" key="3">
    <source>
        <dbReference type="EMBL" id="KAJ4851257.1"/>
    </source>
</evidence>